<evidence type="ECO:0000256" key="1">
    <source>
        <dbReference type="ARBA" id="ARBA00004123"/>
    </source>
</evidence>
<feature type="domain" description="MADS-box" evidence="7">
    <location>
        <begin position="1"/>
        <end position="46"/>
    </location>
</feature>
<dbReference type="InterPro" id="IPR033897">
    <property type="entry name" value="SRF-like_MADS-box"/>
</dbReference>
<dbReference type="OrthoDB" id="1692623at2759"/>
<keyword evidence="10" id="KW-1185">Reference proteome</keyword>
<organism evidence="8 10">
    <name type="scientific">Lupinus albus</name>
    <name type="common">White lupine</name>
    <name type="synonym">Lupinus termis</name>
    <dbReference type="NCBI Taxonomy" id="3870"/>
    <lineage>
        <taxon>Eukaryota</taxon>
        <taxon>Viridiplantae</taxon>
        <taxon>Streptophyta</taxon>
        <taxon>Embryophyta</taxon>
        <taxon>Tracheophyta</taxon>
        <taxon>Spermatophyta</taxon>
        <taxon>Magnoliopsida</taxon>
        <taxon>eudicotyledons</taxon>
        <taxon>Gunneridae</taxon>
        <taxon>Pentapetalae</taxon>
        <taxon>rosids</taxon>
        <taxon>fabids</taxon>
        <taxon>Fabales</taxon>
        <taxon>Fabaceae</taxon>
        <taxon>Papilionoideae</taxon>
        <taxon>50 kb inversion clade</taxon>
        <taxon>genistoids sensu lato</taxon>
        <taxon>core genistoids</taxon>
        <taxon>Genisteae</taxon>
        <taxon>Lupinus</taxon>
    </lineage>
</organism>
<dbReference type="FunFam" id="3.40.1810.10:FF:000024">
    <property type="entry name" value="Agamous-like MADS-box protein AGL80"/>
    <property type="match status" value="1"/>
</dbReference>
<evidence type="ECO:0000256" key="5">
    <source>
        <dbReference type="ARBA" id="ARBA00023242"/>
    </source>
</evidence>
<reference evidence="10" key="1">
    <citation type="journal article" date="2020" name="Nat. Commun.">
        <title>Genome sequence of the cluster root forming white lupin.</title>
        <authorList>
            <person name="Hufnagel B."/>
            <person name="Marques A."/>
            <person name="Soriano A."/>
            <person name="Marques L."/>
            <person name="Divol F."/>
            <person name="Doumas P."/>
            <person name="Sallet E."/>
            <person name="Mancinotti D."/>
            <person name="Carrere S."/>
            <person name="Marande W."/>
            <person name="Arribat S."/>
            <person name="Keller J."/>
            <person name="Huneau C."/>
            <person name="Blein T."/>
            <person name="Aime D."/>
            <person name="Laguerre M."/>
            <person name="Taylor J."/>
            <person name="Schubert V."/>
            <person name="Nelson M."/>
            <person name="Geu-Flores F."/>
            <person name="Crespi M."/>
            <person name="Gallardo-Guerrero K."/>
            <person name="Delaux P.-M."/>
            <person name="Salse J."/>
            <person name="Berges H."/>
            <person name="Guyot R."/>
            <person name="Gouzy J."/>
            <person name="Peret B."/>
        </authorList>
    </citation>
    <scope>NUCLEOTIDE SEQUENCE [LARGE SCALE GENOMIC DNA]</scope>
    <source>
        <strain evidence="10">cv. Amiga</strain>
    </source>
</reference>
<dbReference type="PANTHER" id="PTHR11945">
    <property type="entry name" value="MADS BOX PROTEIN"/>
    <property type="match status" value="1"/>
</dbReference>
<dbReference type="GO" id="GO:0000978">
    <property type="term" value="F:RNA polymerase II cis-regulatory region sequence-specific DNA binding"/>
    <property type="evidence" value="ECO:0007669"/>
    <property type="project" value="TreeGrafter"/>
</dbReference>
<dbReference type="Proteomes" id="UP000447434">
    <property type="component" value="Chromosome 20"/>
</dbReference>
<dbReference type="InterPro" id="IPR036879">
    <property type="entry name" value="TF_MADSbox_sf"/>
</dbReference>
<dbReference type="Pfam" id="PF00319">
    <property type="entry name" value="SRF-TF"/>
    <property type="match status" value="1"/>
</dbReference>
<dbReference type="PANTHER" id="PTHR11945:SF387">
    <property type="entry name" value="AGAMOUS-LIKE MADS-BOX PROTEIN AGL80"/>
    <property type="match status" value="1"/>
</dbReference>
<dbReference type="Gene3D" id="3.40.1810.10">
    <property type="entry name" value="Transcription factor, MADS-box"/>
    <property type="match status" value="1"/>
</dbReference>
<keyword evidence="2" id="KW-0805">Transcription regulation</keyword>
<comment type="caution">
    <text evidence="8">The sequence shown here is derived from an EMBL/GenBank/DDBJ whole genome shotgun (WGS) entry which is preliminary data.</text>
</comment>
<accession>A0A6A4NPT1</accession>
<evidence type="ECO:0000313" key="8">
    <source>
        <dbReference type="EMBL" id="KAE9591492.1"/>
    </source>
</evidence>
<dbReference type="EMBL" id="WOCE01000020">
    <property type="protein sequence ID" value="KAE9591492.1"/>
    <property type="molecule type" value="Genomic_DNA"/>
</dbReference>
<dbReference type="EMBL" id="WOCE01000020">
    <property type="protein sequence ID" value="KAE9591494.1"/>
    <property type="molecule type" value="Genomic_DNA"/>
</dbReference>
<evidence type="ECO:0000313" key="10">
    <source>
        <dbReference type="Proteomes" id="UP000447434"/>
    </source>
</evidence>
<name>A0A6A4NPT1_LUPAL</name>
<dbReference type="GO" id="GO:0000981">
    <property type="term" value="F:DNA-binding transcription factor activity, RNA polymerase II-specific"/>
    <property type="evidence" value="ECO:0007669"/>
    <property type="project" value="InterPro"/>
</dbReference>
<feature type="coiled-coil region" evidence="6">
    <location>
        <begin position="82"/>
        <end position="109"/>
    </location>
</feature>
<keyword evidence="4" id="KW-0804">Transcription</keyword>
<dbReference type="SUPFAM" id="SSF55455">
    <property type="entry name" value="SRF-like"/>
    <property type="match status" value="1"/>
</dbReference>
<keyword evidence="6" id="KW-0175">Coiled coil</keyword>
<evidence type="ECO:0000256" key="3">
    <source>
        <dbReference type="ARBA" id="ARBA00023125"/>
    </source>
</evidence>
<evidence type="ECO:0000256" key="6">
    <source>
        <dbReference type="SAM" id="Coils"/>
    </source>
</evidence>
<keyword evidence="5" id="KW-0539">Nucleus</keyword>
<dbReference type="GO" id="GO:0045944">
    <property type="term" value="P:positive regulation of transcription by RNA polymerase II"/>
    <property type="evidence" value="ECO:0007669"/>
    <property type="project" value="InterPro"/>
</dbReference>
<dbReference type="CDD" id="cd00266">
    <property type="entry name" value="MADS_SRF_like"/>
    <property type="match status" value="1"/>
</dbReference>
<evidence type="ECO:0000256" key="4">
    <source>
        <dbReference type="ARBA" id="ARBA00023163"/>
    </source>
</evidence>
<dbReference type="AlphaFoldDB" id="A0A6A4NPT1"/>
<proteinExistence type="predicted"/>
<protein>
    <submittedName>
        <fullName evidence="8">Putative transcription factor MADS-type1 family</fullName>
    </submittedName>
</protein>
<evidence type="ECO:0000313" key="9">
    <source>
        <dbReference type="EMBL" id="KAE9591494.1"/>
    </source>
</evidence>
<dbReference type="InterPro" id="IPR002100">
    <property type="entry name" value="TF_MADSbox"/>
</dbReference>
<dbReference type="SMART" id="SM00432">
    <property type="entry name" value="MADS"/>
    <property type="match status" value="1"/>
</dbReference>
<dbReference type="PROSITE" id="PS50066">
    <property type="entry name" value="MADS_BOX_2"/>
    <property type="match status" value="1"/>
</dbReference>
<gene>
    <name evidence="8" type="ORF">Lalb_Chr20g0119031</name>
    <name evidence="9" type="ORF">Lalb_Chr20g0119051</name>
</gene>
<dbReference type="GO" id="GO:0046983">
    <property type="term" value="F:protein dimerization activity"/>
    <property type="evidence" value="ECO:0007669"/>
    <property type="project" value="InterPro"/>
</dbReference>
<keyword evidence="3" id="KW-0238">DNA-binding</keyword>
<reference evidence="8" key="2">
    <citation type="journal article" date="2020" name="Nat. Commun.">
        <title>High-quality genome sequence of white lupin provides insight into soil exploration and seed quality.</title>
        <authorList>
            <person name="Hufnagel B."/>
            <person name="Marques A."/>
            <person name="Soriano A."/>
            <person name="Marques L."/>
            <person name="Divol F."/>
            <person name="Doumas P."/>
            <person name="Sallet E."/>
            <person name="Mancinotti D."/>
            <person name="Carrere S."/>
            <person name="Marande W."/>
            <person name="Arribat S."/>
            <person name="Keller J."/>
            <person name="Huneau C."/>
            <person name="Blein T."/>
            <person name="Aime D."/>
            <person name="Laguerre M."/>
            <person name="Taylor J."/>
            <person name="Schubert V."/>
            <person name="Nelson M."/>
            <person name="Geu-Flores F."/>
            <person name="Crespi M."/>
            <person name="Gallardo K."/>
            <person name="Delaux P.M."/>
            <person name="Salse J."/>
            <person name="Berges H."/>
            <person name="Guyot R."/>
            <person name="Gouzy J."/>
            <person name="Peret B."/>
        </authorList>
    </citation>
    <scope>NUCLEOTIDE SEQUENCE</scope>
    <source>
        <tissue evidence="8">Leaves</tissue>
    </source>
</reference>
<dbReference type="GO" id="GO:0005634">
    <property type="term" value="C:nucleus"/>
    <property type="evidence" value="ECO:0007669"/>
    <property type="project" value="UniProtKB-SubCell"/>
</dbReference>
<comment type="subcellular location">
    <subcellularLocation>
        <location evidence="1">Nucleus</location>
    </subcellularLocation>
</comment>
<evidence type="ECO:0000259" key="7">
    <source>
        <dbReference type="PROSITE" id="PS50066"/>
    </source>
</evidence>
<sequence length="164" mass="18787">MKPTFIVNESKRKVTYKVRKIGTKKKLHEISTLCGIQTCAIIYGPNETKTKLWPSQSEVQRVINKFNGMSEIDQRKNMSTQESFLKKNFEKVRDQLKKARDENKKNEIELFMFQCLGVGSIINKGDTIDMNYLLKVINLNLRYVYGKKSGDQPQHGIGVAANGI</sequence>
<evidence type="ECO:0000256" key="2">
    <source>
        <dbReference type="ARBA" id="ARBA00023015"/>
    </source>
</evidence>